<proteinExistence type="predicted"/>
<evidence type="ECO:0000313" key="2">
    <source>
        <dbReference type="EMBL" id="KAH0895531.1"/>
    </source>
</evidence>
<sequence>MVLEGCSCHELEPQNDTNSDAFDSFQSLRLKSSKKKGYYALKPPIRTVSVGGSLEMGTYKKESNVPMNLMDAPVSDSFASVRKSSSASSLQDPDGNSNNGSSSLSLWSTSTPAAITSSIFDGLPKPLTGRRNKTAMD</sequence>
<gene>
    <name evidence="2" type="ORF">HID58_045099</name>
</gene>
<evidence type="ECO:0000313" key="3">
    <source>
        <dbReference type="Proteomes" id="UP000824890"/>
    </source>
</evidence>
<feature type="region of interest" description="Disordered" evidence="1">
    <location>
        <begin position="78"/>
        <end position="137"/>
    </location>
</feature>
<comment type="caution">
    <text evidence="2">The sequence shown here is derived from an EMBL/GenBank/DDBJ whole genome shotgun (WGS) entry which is preliminary data.</text>
</comment>
<reference evidence="2 3" key="1">
    <citation type="submission" date="2021-05" db="EMBL/GenBank/DDBJ databases">
        <title>Genome Assembly of Synthetic Allotetraploid Brassica napus Reveals Homoeologous Exchanges between Subgenomes.</title>
        <authorList>
            <person name="Davis J.T."/>
        </authorList>
    </citation>
    <scope>NUCLEOTIDE SEQUENCE [LARGE SCALE GENOMIC DNA]</scope>
    <source>
        <strain evidence="3">cv. Da-Ae</strain>
        <tissue evidence="2">Seedling</tissue>
    </source>
</reference>
<feature type="compositionally biased region" description="Low complexity" evidence="1">
    <location>
        <begin position="78"/>
        <end position="119"/>
    </location>
</feature>
<accession>A0ABQ8ASL7</accession>
<evidence type="ECO:0000256" key="1">
    <source>
        <dbReference type="SAM" id="MobiDB-lite"/>
    </source>
</evidence>
<dbReference type="Proteomes" id="UP000824890">
    <property type="component" value="Unassembled WGS sequence"/>
</dbReference>
<organism evidence="2 3">
    <name type="scientific">Brassica napus</name>
    <name type="common">Rape</name>
    <dbReference type="NCBI Taxonomy" id="3708"/>
    <lineage>
        <taxon>Eukaryota</taxon>
        <taxon>Viridiplantae</taxon>
        <taxon>Streptophyta</taxon>
        <taxon>Embryophyta</taxon>
        <taxon>Tracheophyta</taxon>
        <taxon>Spermatophyta</taxon>
        <taxon>Magnoliopsida</taxon>
        <taxon>eudicotyledons</taxon>
        <taxon>Gunneridae</taxon>
        <taxon>Pentapetalae</taxon>
        <taxon>rosids</taxon>
        <taxon>malvids</taxon>
        <taxon>Brassicales</taxon>
        <taxon>Brassicaceae</taxon>
        <taxon>Brassiceae</taxon>
        <taxon>Brassica</taxon>
    </lineage>
</organism>
<feature type="compositionally biased region" description="Basic residues" evidence="1">
    <location>
        <begin position="128"/>
        <end position="137"/>
    </location>
</feature>
<keyword evidence="3" id="KW-1185">Reference proteome</keyword>
<dbReference type="EMBL" id="JAGKQM010000012">
    <property type="protein sequence ID" value="KAH0895531.1"/>
    <property type="molecule type" value="Genomic_DNA"/>
</dbReference>
<name>A0ABQ8ASL7_BRANA</name>
<protein>
    <submittedName>
        <fullName evidence="2">Uncharacterized protein</fullName>
    </submittedName>
</protein>